<evidence type="ECO:0000256" key="1">
    <source>
        <dbReference type="ARBA" id="ARBA00006479"/>
    </source>
</evidence>
<accession>A0A1Y1CIG1</accession>
<dbReference type="InterPro" id="IPR000600">
    <property type="entry name" value="ROK"/>
</dbReference>
<dbReference type="PANTHER" id="PTHR18964">
    <property type="entry name" value="ROK (REPRESSOR, ORF, KINASE) FAMILY"/>
    <property type="match status" value="1"/>
</dbReference>
<dbReference type="EMBL" id="AP018042">
    <property type="protein sequence ID" value="BAX80169.1"/>
    <property type="molecule type" value="Genomic_DNA"/>
</dbReference>
<reference evidence="2 3" key="1">
    <citation type="journal article" date="2018" name="Mar. Genomics">
        <title>Complete genome sequence of Marinifilaceae bacterium strain SPP2, isolated from the Antarctic marine sediment.</title>
        <authorList>
            <person name="Watanabe M."/>
            <person name="Kojima H."/>
            <person name="Fukui M."/>
        </authorList>
    </citation>
    <scope>NUCLEOTIDE SEQUENCE [LARGE SCALE GENOMIC DNA]</scope>
    <source>
        <strain evidence="2 3">SPP2</strain>
    </source>
</reference>
<dbReference type="Pfam" id="PF00480">
    <property type="entry name" value="ROK"/>
    <property type="match status" value="1"/>
</dbReference>
<protein>
    <submittedName>
        <fullName evidence="2">Glucokinase</fullName>
    </submittedName>
</protein>
<dbReference type="Proteomes" id="UP000218267">
    <property type="component" value="Chromosome"/>
</dbReference>
<dbReference type="InterPro" id="IPR049874">
    <property type="entry name" value="ROK_cs"/>
</dbReference>
<keyword evidence="3" id="KW-1185">Reference proteome</keyword>
<keyword evidence="2" id="KW-0808">Transferase</keyword>
<dbReference type="Gene3D" id="3.30.420.40">
    <property type="match status" value="2"/>
</dbReference>
<dbReference type="RefSeq" id="WP_096429037.1">
    <property type="nucleotide sequence ID" value="NZ_AP018042.1"/>
</dbReference>
<dbReference type="PANTHER" id="PTHR18964:SF149">
    <property type="entry name" value="BIFUNCTIONAL UDP-N-ACETYLGLUCOSAMINE 2-EPIMERASE_N-ACETYLMANNOSAMINE KINASE"/>
    <property type="match status" value="1"/>
</dbReference>
<dbReference type="InterPro" id="IPR043129">
    <property type="entry name" value="ATPase_NBD"/>
</dbReference>
<evidence type="ECO:0000313" key="3">
    <source>
        <dbReference type="Proteomes" id="UP000218267"/>
    </source>
</evidence>
<comment type="similarity">
    <text evidence="1">Belongs to the ROK (NagC/XylR) family.</text>
</comment>
<dbReference type="PROSITE" id="PS01125">
    <property type="entry name" value="ROK"/>
    <property type="match status" value="1"/>
</dbReference>
<gene>
    <name evidence="2" type="ORF">ALGA_1795</name>
</gene>
<dbReference type="OrthoDB" id="9810372at2"/>
<keyword evidence="2" id="KW-0418">Kinase</keyword>
<sequence>MQRLAVGIDIGGTNTVFGLVDKNGSILIEDSIFTKRYQLFDVFIDELCNRINGLTNKLNCELIGIGVGAPNANYFDQCIQNAPNLPWKGKFELGKLLNQKINVPVFVTNDANASAMAEMMFGAAVGMKNFMVLTLGTGLGSGIVVNGELVYGHTGFAGEMGHMIVRPEGRHCGCGRLGCLETYVSATGIKRTVSKLFAKYCCVSDLRNIPFNNLSARRLAAAAYAGDQIALEAFEFTGKILGIALANVVALNNPEAIFLAGGLSRAGDLVLKPTQYHMEENLLSVFQGKTQLKISSVKGNSGVMGAAALVWKVVE</sequence>
<name>A0A1Y1CIG1_9BACT</name>
<dbReference type="AlphaFoldDB" id="A0A1Y1CIG1"/>
<dbReference type="GO" id="GO:0016301">
    <property type="term" value="F:kinase activity"/>
    <property type="evidence" value="ECO:0007669"/>
    <property type="project" value="UniProtKB-KW"/>
</dbReference>
<evidence type="ECO:0000313" key="2">
    <source>
        <dbReference type="EMBL" id="BAX80169.1"/>
    </source>
</evidence>
<reference evidence="3" key="2">
    <citation type="journal article" date="2020" name="Antonie Van Leeuwenhoek">
        <title>Labilibaculum antarcticum sp. nov., a novel facultative anaerobic, psychrotorelant bacterium isolated from marine sediment of Antarctica.</title>
        <authorList>
            <person name="Watanabe M."/>
            <person name="Kojima H."/>
            <person name="Fukui M."/>
        </authorList>
    </citation>
    <scope>NUCLEOTIDE SEQUENCE [LARGE SCALE GENOMIC DNA]</scope>
    <source>
        <strain evidence="3">SPP2</strain>
    </source>
</reference>
<dbReference type="SUPFAM" id="SSF53067">
    <property type="entry name" value="Actin-like ATPase domain"/>
    <property type="match status" value="1"/>
</dbReference>
<organism evidence="2 3">
    <name type="scientific">Labilibaculum antarcticum</name>
    <dbReference type="NCBI Taxonomy" id="1717717"/>
    <lineage>
        <taxon>Bacteria</taxon>
        <taxon>Pseudomonadati</taxon>
        <taxon>Bacteroidota</taxon>
        <taxon>Bacteroidia</taxon>
        <taxon>Marinilabiliales</taxon>
        <taxon>Marinifilaceae</taxon>
        <taxon>Labilibaculum</taxon>
    </lineage>
</organism>
<proteinExistence type="inferred from homology"/>
<dbReference type="CDD" id="cd23763">
    <property type="entry name" value="ASKHA_ATPase_ROK"/>
    <property type="match status" value="1"/>
</dbReference>
<dbReference type="KEGG" id="mbas:ALGA_1795"/>